<dbReference type="InterPro" id="IPR006527">
    <property type="entry name" value="F-box-assoc_dom_typ1"/>
</dbReference>
<dbReference type="OMA" id="RSKERMF"/>
<proteinExistence type="evidence at transcript level"/>
<sequence length="351" mass="39227">MAGSCASFQIWVAFLLFQSDLEGDFPHLPFLPPRERSKERMFTLCLCLWIGETSPISLSFLLEKEVKNECSLYVYVYGSAAGLFLVQISPSYEYVVANPLTRTFLELPLLSSIPKISNMGIVGGESNIQDTYKVVAVGMSSDLNAGYIVEIYNSIDKSWRIAGHLPKDVKPVEMPVVFCAGAFYCNGFIHGERVIVVFDIKEGTSIFVPLPNIVDNYRMVPYLLACGSRVLVAGHDAEPLQFIIWEFDKVKVNSSSTSTSSSSSSWWKEIARMPQSDLERFSLLNGTISWAGVGDCACFILAEHKMTEVVVYNVTENTWSWLPSLPLDTERSWQGYQLSVAFEPRPDMKVG</sequence>
<feature type="chain" id="PRO_5005671485" description="F-box associated beta-propeller type 1 domain-containing protein" evidence="1">
    <location>
        <begin position="24"/>
        <end position="351"/>
    </location>
</feature>
<feature type="signal peptide" evidence="1">
    <location>
        <begin position="1"/>
        <end position="23"/>
    </location>
</feature>
<evidence type="ECO:0000256" key="1">
    <source>
        <dbReference type="SAM" id="SignalP"/>
    </source>
</evidence>
<accession>D5A9Y1</accession>
<name>D5A9Y1_PICSI</name>
<evidence type="ECO:0000259" key="2">
    <source>
        <dbReference type="Pfam" id="PF07734"/>
    </source>
</evidence>
<dbReference type="PANTHER" id="PTHR31672">
    <property type="entry name" value="BNACNNG10540D PROTEIN"/>
    <property type="match status" value="1"/>
</dbReference>
<dbReference type="Pfam" id="PF07734">
    <property type="entry name" value="FBA_1"/>
    <property type="match status" value="1"/>
</dbReference>
<dbReference type="InterPro" id="IPR050796">
    <property type="entry name" value="SCF_F-box_component"/>
</dbReference>
<dbReference type="AlphaFoldDB" id="D5A9Y1"/>
<feature type="domain" description="F-box associated beta-propeller type 1" evidence="2">
    <location>
        <begin position="79"/>
        <end position="312"/>
    </location>
</feature>
<dbReference type="SUPFAM" id="SSF50965">
    <property type="entry name" value="Galactose oxidase, central domain"/>
    <property type="match status" value="1"/>
</dbReference>
<keyword evidence="1" id="KW-0732">Signal</keyword>
<reference evidence="3" key="1">
    <citation type="submission" date="2010-04" db="EMBL/GenBank/DDBJ databases">
        <authorList>
            <person name="Reid K.E."/>
            <person name="Liao N."/>
            <person name="Chan S."/>
            <person name="Docking R."/>
            <person name="Taylor G."/>
            <person name="Moore R."/>
            <person name="Mayo M."/>
            <person name="Munro S."/>
            <person name="King J."/>
            <person name="Yanchuk A."/>
            <person name="Holt R."/>
            <person name="Jones S."/>
            <person name="Marra M."/>
            <person name="Ritland C.E."/>
            <person name="Ritland K."/>
            <person name="Bohlmann J."/>
        </authorList>
    </citation>
    <scope>NUCLEOTIDE SEQUENCE</scope>
    <source>
        <tissue evidence="3">Bud</tissue>
    </source>
</reference>
<evidence type="ECO:0000313" key="3">
    <source>
        <dbReference type="EMBL" id="ADE76350.1"/>
    </source>
</evidence>
<organism evidence="3">
    <name type="scientific">Picea sitchensis</name>
    <name type="common">Sitka spruce</name>
    <name type="synonym">Pinus sitchensis</name>
    <dbReference type="NCBI Taxonomy" id="3332"/>
    <lineage>
        <taxon>Eukaryota</taxon>
        <taxon>Viridiplantae</taxon>
        <taxon>Streptophyta</taxon>
        <taxon>Embryophyta</taxon>
        <taxon>Tracheophyta</taxon>
        <taxon>Spermatophyta</taxon>
        <taxon>Pinopsida</taxon>
        <taxon>Pinidae</taxon>
        <taxon>Conifers I</taxon>
        <taxon>Pinales</taxon>
        <taxon>Pinaceae</taxon>
        <taxon>Picea</taxon>
    </lineage>
</organism>
<protein>
    <recommendedName>
        <fullName evidence="2">F-box associated beta-propeller type 1 domain-containing protein</fullName>
    </recommendedName>
</protein>
<dbReference type="EMBL" id="BT123004">
    <property type="protein sequence ID" value="ADE76350.1"/>
    <property type="molecule type" value="mRNA"/>
</dbReference>
<dbReference type="InterPro" id="IPR011043">
    <property type="entry name" value="Gal_Oxase/kelch_b-propeller"/>
</dbReference>